<protein>
    <submittedName>
        <fullName evidence="1">Uncharacterized protein</fullName>
    </submittedName>
</protein>
<dbReference type="EMBL" id="QKYT01000095">
    <property type="protein sequence ID" value="RIA93849.1"/>
    <property type="molecule type" value="Genomic_DNA"/>
</dbReference>
<comment type="caution">
    <text evidence="1">The sequence shown here is derived from an EMBL/GenBank/DDBJ whole genome shotgun (WGS) entry which is preliminary data.</text>
</comment>
<proteinExistence type="predicted"/>
<sequence length="211" mass="24379">MSEFSENTKLSEDRAHEIDCAYIKAFVICGIPWHVTELLGQIELGMLPDSLNELDLECKLERGNVTELLEQNGLEMLPNFFGQTELKDGVYFKEIIILAKACKVSDEELKKWALLEDSFSKNKDYLIQLMLKPFAVTPYTTGYEWVWLSLEKSAKEIHEILVNAHLNPDKKLIELINDLLNYYNNIKGKVIGKKEKLEIDNILNLDKVWKT</sequence>
<accession>A0A397T944</accession>
<reference evidence="1 2" key="1">
    <citation type="submission" date="2018-06" db="EMBL/GenBank/DDBJ databases">
        <title>Comparative genomics reveals the genomic features of Rhizophagus irregularis, R. cerebriforme, R. diaphanum and Gigaspora rosea, and their symbiotic lifestyle signature.</title>
        <authorList>
            <person name="Morin E."/>
            <person name="San Clemente H."/>
            <person name="Chen E.C.H."/>
            <person name="De La Providencia I."/>
            <person name="Hainaut M."/>
            <person name="Kuo A."/>
            <person name="Kohler A."/>
            <person name="Murat C."/>
            <person name="Tang N."/>
            <person name="Roy S."/>
            <person name="Loubradou J."/>
            <person name="Henrissat B."/>
            <person name="Grigoriev I.V."/>
            <person name="Corradi N."/>
            <person name="Roux C."/>
            <person name="Martin F.M."/>
        </authorList>
    </citation>
    <scope>NUCLEOTIDE SEQUENCE [LARGE SCALE GENOMIC DNA]</scope>
    <source>
        <strain evidence="1 2">DAOM 227022</strain>
    </source>
</reference>
<dbReference type="OrthoDB" id="2434645at2759"/>
<gene>
    <name evidence="1" type="ORF">C1645_873808</name>
</gene>
<keyword evidence="2" id="KW-1185">Reference proteome</keyword>
<name>A0A397T944_9GLOM</name>
<evidence type="ECO:0000313" key="1">
    <source>
        <dbReference type="EMBL" id="RIA93849.1"/>
    </source>
</evidence>
<evidence type="ECO:0000313" key="2">
    <source>
        <dbReference type="Proteomes" id="UP000265703"/>
    </source>
</evidence>
<dbReference type="AlphaFoldDB" id="A0A397T944"/>
<dbReference type="Proteomes" id="UP000265703">
    <property type="component" value="Unassembled WGS sequence"/>
</dbReference>
<organism evidence="1 2">
    <name type="scientific">Glomus cerebriforme</name>
    <dbReference type="NCBI Taxonomy" id="658196"/>
    <lineage>
        <taxon>Eukaryota</taxon>
        <taxon>Fungi</taxon>
        <taxon>Fungi incertae sedis</taxon>
        <taxon>Mucoromycota</taxon>
        <taxon>Glomeromycotina</taxon>
        <taxon>Glomeromycetes</taxon>
        <taxon>Glomerales</taxon>
        <taxon>Glomeraceae</taxon>
        <taxon>Glomus</taxon>
    </lineage>
</organism>